<proteinExistence type="predicted"/>
<evidence type="ECO:0000313" key="1">
    <source>
        <dbReference type="EMBL" id="OGF68077.1"/>
    </source>
</evidence>
<gene>
    <name evidence="1" type="ORF">A2Y62_19675</name>
</gene>
<dbReference type="AlphaFoldDB" id="A0A1F5VXS4"/>
<evidence type="ECO:0000313" key="2">
    <source>
        <dbReference type="Proteomes" id="UP000178943"/>
    </source>
</evidence>
<dbReference type="Proteomes" id="UP000178943">
    <property type="component" value="Unassembled WGS sequence"/>
</dbReference>
<dbReference type="InterPro" id="IPR014756">
    <property type="entry name" value="Ig_E-set"/>
</dbReference>
<organism evidence="1 2">
    <name type="scientific">Candidatus Fischerbacteria bacterium RBG_13_37_8</name>
    <dbReference type="NCBI Taxonomy" id="1817863"/>
    <lineage>
        <taxon>Bacteria</taxon>
        <taxon>Candidatus Fischeribacteriota</taxon>
    </lineage>
</organism>
<reference evidence="1 2" key="1">
    <citation type="journal article" date="2016" name="Nat. Commun.">
        <title>Thousands of microbial genomes shed light on interconnected biogeochemical processes in an aquifer system.</title>
        <authorList>
            <person name="Anantharaman K."/>
            <person name="Brown C.T."/>
            <person name="Hug L.A."/>
            <person name="Sharon I."/>
            <person name="Castelle C.J."/>
            <person name="Probst A.J."/>
            <person name="Thomas B.C."/>
            <person name="Singh A."/>
            <person name="Wilkins M.J."/>
            <person name="Karaoz U."/>
            <person name="Brodie E.L."/>
            <person name="Williams K.H."/>
            <person name="Hubbard S.S."/>
            <person name="Banfield J.F."/>
        </authorList>
    </citation>
    <scope>NUCLEOTIDE SEQUENCE [LARGE SCALE GENOMIC DNA]</scope>
</reference>
<name>A0A1F5VXS4_9BACT</name>
<comment type="caution">
    <text evidence="1">The sequence shown here is derived from an EMBL/GenBank/DDBJ whole genome shotgun (WGS) entry which is preliminary data.</text>
</comment>
<sequence>MRIYGAYHRVPSRADVIPSAAEKQEAKLRRTQELLWPPNPRPQILDVLPYYGWWGELLYIFGQGFSPIYASNVAHFHSNAFTAIETTDKTENEFKVGIPAGVRSGFPNVASSGIGGEYILDYPLSIIAPLSMPGLVSVVEGTNCVYVGYLNNGDPTIAIVYLYVSYPPGPQIAVIDHGVDIDPFLSRVALYGVDKEYCYVKKVADTGGEKKHVYCFTEPLLVPVERAHLHEDKATCGEDCFDPDVANFNIKGIASSDQGNVFFVAYHLGNSNYGRVLRVPRGNNPSNKMINPQFGGAALTFKFPHYRAGIVADTKDGMWGNPGVFAVTNFSDYSGFVHITDSGYTNLGGLDKVVVDLETDRRVSWPYVDTGPIAQVRWYAITNMGVATLSDDTLHDIRGWVDGFDASDDDGNAADTLMLSVNNVSQILMSSDPDNPVNIVNNQLEIVASEVPDLQAQIGFPNPEQIAPRYAKITIKGWNNMEYYLRVLDPRDFAGYAPTVNPAPNPLALDYCRPASSMGPYLNACDNQVWSNNTDFGLCLDYYNCSNPVQDIAVMIQGPPNEVTWTAVLYLKMPAQYSGDNLILQLSEVDFEWSGWPVNPYCSGTQDPKDCKMPVDSYSGVYTSWKREFVEREMMFKWGGLLYHDFDPENCSDPGCDKIFIFSGYWTNFEPLDEIWVFTETTNIPSSGNPSYLSEYKAEKRYIMGYESSCNGHCMILTLDSILTNKYEATNFDDYYEPKFTNGKGAGFGVIHRDSIDCDANPPNPIEDCFYKFKYDKAINDSSSEGQIPYINNAFNDAYTFILDPLDYIGSVPYLYYNFSDNQEANIRWFRFHQLFFKNRDPINPNDPASDDWWKNHDSNFFHVLDCWRDYNNRRGFARPDSHVIFVLYQSHYDLCDSWLGCNSYEWNILFNRVITHELAHEFWVNWYYYCLIDNPAPDCGHCPNSAWCAGLPGCESGDIDEQRCSMHMLGCSNDKTKCTSSSIRFDCNELRGSTVEGIECSSPNYEQPFHIRTKNDPE</sequence>
<accession>A0A1F5VXS4</accession>
<dbReference type="EMBL" id="MFGW01000023">
    <property type="protein sequence ID" value="OGF68077.1"/>
    <property type="molecule type" value="Genomic_DNA"/>
</dbReference>
<protein>
    <submittedName>
        <fullName evidence="1">Uncharacterized protein</fullName>
    </submittedName>
</protein>
<dbReference type="SUPFAM" id="SSF81296">
    <property type="entry name" value="E set domains"/>
    <property type="match status" value="1"/>
</dbReference>